<dbReference type="GO" id="GO:0032259">
    <property type="term" value="P:methylation"/>
    <property type="evidence" value="ECO:0007669"/>
    <property type="project" value="UniProtKB-KW"/>
</dbReference>
<dbReference type="InterPro" id="IPR001077">
    <property type="entry name" value="COMT_C"/>
</dbReference>
<dbReference type="InterPro" id="IPR016461">
    <property type="entry name" value="COMT-like"/>
</dbReference>
<dbReference type="Gene3D" id="3.40.50.150">
    <property type="entry name" value="Vaccinia Virus protein VP39"/>
    <property type="match status" value="1"/>
</dbReference>
<dbReference type="SUPFAM" id="SSF53335">
    <property type="entry name" value="S-adenosyl-L-methionine-dependent methyltransferases"/>
    <property type="match status" value="1"/>
</dbReference>
<dbReference type="SUPFAM" id="SSF46785">
    <property type="entry name" value="Winged helix' DNA-binding domain"/>
    <property type="match status" value="1"/>
</dbReference>
<feature type="domain" description="O-methyltransferase C-terminal" evidence="4">
    <location>
        <begin position="201"/>
        <end position="404"/>
    </location>
</feature>
<dbReference type="OrthoDB" id="1606438at2759"/>
<organism evidence="5 6">
    <name type="scientific">Penicillium vulpinum</name>
    <dbReference type="NCBI Taxonomy" id="29845"/>
    <lineage>
        <taxon>Eukaryota</taxon>
        <taxon>Fungi</taxon>
        <taxon>Dikarya</taxon>
        <taxon>Ascomycota</taxon>
        <taxon>Pezizomycotina</taxon>
        <taxon>Eurotiomycetes</taxon>
        <taxon>Eurotiomycetidae</taxon>
        <taxon>Eurotiales</taxon>
        <taxon>Aspergillaceae</taxon>
        <taxon>Penicillium</taxon>
    </lineage>
</organism>
<keyword evidence="2" id="KW-0808">Transferase</keyword>
<dbReference type="PANTHER" id="PTHR43712">
    <property type="entry name" value="PUTATIVE (AFU_ORTHOLOGUE AFUA_4G14580)-RELATED"/>
    <property type="match status" value="1"/>
</dbReference>
<dbReference type="Gene3D" id="1.10.10.10">
    <property type="entry name" value="Winged helix-like DNA-binding domain superfamily/Winged helix DNA-binding domain"/>
    <property type="match status" value="1"/>
</dbReference>
<evidence type="ECO:0000256" key="3">
    <source>
        <dbReference type="ARBA" id="ARBA00022691"/>
    </source>
</evidence>
<dbReference type="Proteomes" id="UP000191518">
    <property type="component" value="Unassembled WGS sequence"/>
</dbReference>
<dbReference type="EMBL" id="MDYP01000001">
    <property type="protein sequence ID" value="OQE12144.1"/>
    <property type="molecule type" value="Genomic_DNA"/>
</dbReference>
<evidence type="ECO:0000256" key="1">
    <source>
        <dbReference type="ARBA" id="ARBA00022603"/>
    </source>
</evidence>
<keyword evidence="3" id="KW-0949">S-adenosyl-L-methionine</keyword>
<comment type="caution">
    <text evidence="5">The sequence shown here is derived from an EMBL/GenBank/DDBJ whole genome shotgun (WGS) entry which is preliminary data.</text>
</comment>
<keyword evidence="6" id="KW-1185">Reference proteome</keyword>
<dbReference type="InterPro" id="IPR029063">
    <property type="entry name" value="SAM-dependent_MTases_sf"/>
</dbReference>
<dbReference type="PANTHER" id="PTHR43712:SF12">
    <property type="entry name" value="STERIGMATOCYSTIN 8-O-METHYLTRANSFERASE"/>
    <property type="match status" value="1"/>
</dbReference>
<evidence type="ECO:0000256" key="2">
    <source>
        <dbReference type="ARBA" id="ARBA00022679"/>
    </source>
</evidence>
<proteinExistence type="predicted"/>
<dbReference type="AlphaFoldDB" id="A0A1V6SEJ1"/>
<dbReference type="GO" id="GO:0008171">
    <property type="term" value="F:O-methyltransferase activity"/>
    <property type="evidence" value="ECO:0007669"/>
    <property type="project" value="InterPro"/>
</dbReference>
<keyword evidence="1" id="KW-0489">Methyltransferase</keyword>
<dbReference type="PROSITE" id="PS51683">
    <property type="entry name" value="SAM_OMT_II"/>
    <property type="match status" value="1"/>
</dbReference>
<gene>
    <name evidence="5" type="ORF">PENVUL_c001G03168</name>
</gene>
<sequence length="432" mass="48319">MSHNSNETHVERVDKASILALAEQITQKTKDITEYLQANGYDQPSSSATSAGYPDTVEYAVLYGKLKRSLEDLNYLVEGPKRHFRELCCQGYELAAVQVALEFGFFEIVPLEGQISIEALAEKAGVDFDRTCRIVRLLITVFIFQEPAPGFIAHNPSSYLLHVDEEIRSTLHYSLDEMLKAASATADNVKASPLEYDSALTPFSTLHGIPIFQFYEKDTRRSIRFAKAMAGWAKLNLNINALKEAFPWHELKGTVVDVGGGSGKVSITLAQSFPDLKFIVQDSADMHTAGQSLLTDETRDRVSFMQHSFFDPQPVGGAAAFILRACALNWSDRDVITMFRSLVPGLERSESTTPLLINDLVLPPQGTLTRDFERGLRQIDLIMLVGFGGKLRTQSEFATLLKEADERYEIRNFYPEGLMGLLEVYLKRQELS</sequence>
<reference evidence="6" key="1">
    <citation type="journal article" date="2017" name="Nat. Microbiol.">
        <title>Global analysis of biosynthetic gene clusters reveals vast potential of secondary metabolite production in Penicillium species.</title>
        <authorList>
            <person name="Nielsen J.C."/>
            <person name="Grijseels S."/>
            <person name="Prigent S."/>
            <person name="Ji B."/>
            <person name="Dainat J."/>
            <person name="Nielsen K.F."/>
            <person name="Frisvad J.C."/>
            <person name="Workman M."/>
            <person name="Nielsen J."/>
        </authorList>
    </citation>
    <scope>NUCLEOTIDE SEQUENCE [LARGE SCALE GENOMIC DNA]</scope>
    <source>
        <strain evidence="6">IBT 29486</strain>
    </source>
</reference>
<accession>A0A1V6SEJ1</accession>
<dbReference type="Pfam" id="PF00891">
    <property type="entry name" value="Methyltransf_2"/>
    <property type="match status" value="1"/>
</dbReference>
<name>A0A1V6SEJ1_9EURO</name>
<dbReference type="InterPro" id="IPR036390">
    <property type="entry name" value="WH_DNA-bd_sf"/>
</dbReference>
<protein>
    <recommendedName>
        <fullName evidence="4">O-methyltransferase C-terminal domain-containing protein</fullName>
    </recommendedName>
</protein>
<evidence type="ECO:0000313" key="6">
    <source>
        <dbReference type="Proteomes" id="UP000191518"/>
    </source>
</evidence>
<dbReference type="InterPro" id="IPR036388">
    <property type="entry name" value="WH-like_DNA-bd_sf"/>
</dbReference>
<dbReference type="GO" id="GO:0044550">
    <property type="term" value="P:secondary metabolite biosynthetic process"/>
    <property type="evidence" value="ECO:0007669"/>
    <property type="project" value="UniProtKB-ARBA"/>
</dbReference>
<evidence type="ECO:0000313" key="5">
    <source>
        <dbReference type="EMBL" id="OQE12144.1"/>
    </source>
</evidence>
<evidence type="ECO:0000259" key="4">
    <source>
        <dbReference type="Pfam" id="PF00891"/>
    </source>
</evidence>